<proteinExistence type="predicted"/>
<protein>
    <submittedName>
        <fullName evidence="1">Uncharacterized protein</fullName>
    </submittedName>
</protein>
<dbReference type="Gramene" id="ONK69954">
    <property type="protein sequence ID" value="ONK69954"/>
    <property type="gene ID" value="A4U43_C05F28690"/>
</dbReference>
<keyword evidence="2" id="KW-1185">Reference proteome</keyword>
<dbReference type="Proteomes" id="UP000243459">
    <property type="component" value="Chromosome 5"/>
</dbReference>
<dbReference type="AlphaFoldDB" id="A0A5P1EVT9"/>
<name>A0A5P1EVT9_ASPOF</name>
<reference evidence="2" key="1">
    <citation type="journal article" date="2017" name="Nat. Commun.">
        <title>The asparagus genome sheds light on the origin and evolution of a young Y chromosome.</title>
        <authorList>
            <person name="Harkess A."/>
            <person name="Zhou J."/>
            <person name="Xu C."/>
            <person name="Bowers J.E."/>
            <person name="Van der Hulst R."/>
            <person name="Ayyampalayam S."/>
            <person name="Mercati F."/>
            <person name="Riccardi P."/>
            <person name="McKain M.R."/>
            <person name="Kakrana A."/>
            <person name="Tang H."/>
            <person name="Ray J."/>
            <person name="Groenendijk J."/>
            <person name="Arikit S."/>
            <person name="Mathioni S.M."/>
            <person name="Nakano M."/>
            <person name="Shan H."/>
            <person name="Telgmann-Rauber A."/>
            <person name="Kanno A."/>
            <person name="Yue Z."/>
            <person name="Chen H."/>
            <person name="Li W."/>
            <person name="Chen Y."/>
            <person name="Xu X."/>
            <person name="Zhang Y."/>
            <person name="Luo S."/>
            <person name="Chen H."/>
            <person name="Gao J."/>
            <person name="Mao Z."/>
            <person name="Pires J.C."/>
            <person name="Luo M."/>
            <person name="Kudrna D."/>
            <person name="Wing R.A."/>
            <person name="Meyers B.C."/>
            <person name="Yi K."/>
            <person name="Kong H."/>
            <person name="Lavrijsen P."/>
            <person name="Sunseri F."/>
            <person name="Falavigna A."/>
            <person name="Ye Y."/>
            <person name="Leebens-Mack J.H."/>
            <person name="Chen G."/>
        </authorList>
    </citation>
    <scope>NUCLEOTIDE SEQUENCE [LARGE SCALE GENOMIC DNA]</scope>
    <source>
        <strain evidence="2">cv. DH0086</strain>
    </source>
</reference>
<gene>
    <name evidence="1" type="ORF">A4U43_C05F28690</name>
</gene>
<dbReference type="EMBL" id="CM007385">
    <property type="protein sequence ID" value="ONK69954.1"/>
    <property type="molecule type" value="Genomic_DNA"/>
</dbReference>
<organism evidence="1 2">
    <name type="scientific">Asparagus officinalis</name>
    <name type="common">Garden asparagus</name>
    <dbReference type="NCBI Taxonomy" id="4686"/>
    <lineage>
        <taxon>Eukaryota</taxon>
        <taxon>Viridiplantae</taxon>
        <taxon>Streptophyta</taxon>
        <taxon>Embryophyta</taxon>
        <taxon>Tracheophyta</taxon>
        <taxon>Spermatophyta</taxon>
        <taxon>Magnoliopsida</taxon>
        <taxon>Liliopsida</taxon>
        <taxon>Asparagales</taxon>
        <taxon>Asparagaceae</taxon>
        <taxon>Asparagoideae</taxon>
        <taxon>Asparagus</taxon>
    </lineage>
</organism>
<evidence type="ECO:0000313" key="2">
    <source>
        <dbReference type="Proteomes" id="UP000243459"/>
    </source>
</evidence>
<sequence>MQQQRPIVQYHKADPEVCDERPNKQMDLSCKVRVRTSRPKTRSSTTWRSVIVTGELGLEASTARAVKRGPVAAVLEQPSEERRLVGHDLDVDRLHHGRDLIRHDGDSFIVEDESSVAVGDVSH</sequence>
<evidence type="ECO:0000313" key="1">
    <source>
        <dbReference type="EMBL" id="ONK69954.1"/>
    </source>
</evidence>
<accession>A0A5P1EVT9</accession>